<dbReference type="SUPFAM" id="SSF53822">
    <property type="entry name" value="Periplasmic binding protein-like I"/>
    <property type="match status" value="1"/>
</dbReference>
<dbReference type="GO" id="GO:0003700">
    <property type="term" value="F:DNA-binding transcription factor activity"/>
    <property type="evidence" value="ECO:0007669"/>
    <property type="project" value="TreeGrafter"/>
</dbReference>
<evidence type="ECO:0000259" key="4">
    <source>
        <dbReference type="PROSITE" id="PS50932"/>
    </source>
</evidence>
<dbReference type="SUPFAM" id="SSF47413">
    <property type="entry name" value="lambda repressor-like DNA-binding domains"/>
    <property type="match status" value="1"/>
</dbReference>
<dbReference type="PROSITE" id="PS50932">
    <property type="entry name" value="HTH_LACI_2"/>
    <property type="match status" value="1"/>
</dbReference>
<reference evidence="5 6" key="1">
    <citation type="submission" date="2014-05" db="EMBL/GenBank/DDBJ databases">
        <title>Whole genome shotgun sequence of Rhizobium rhizogenes NBRC 13257.</title>
        <authorList>
            <person name="Katano-Makiyama Y."/>
            <person name="Hosoyama A."/>
            <person name="Hashimoto M."/>
            <person name="Hosoyama Y."/>
            <person name="Noguchi M."/>
            <person name="Tsuchikane K."/>
            <person name="Kimura A."/>
            <person name="Ohji S."/>
            <person name="Ichikawa N."/>
            <person name="Yamazoe A."/>
            <person name="Fujita N."/>
        </authorList>
    </citation>
    <scope>NUCLEOTIDE SEQUENCE [LARGE SCALE GENOMIC DNA]</scope>
    <source>
        <strain evidence="5 6">NBRC 13257</strain>
    </source>
</reference>
<dbReference type="InterPro" id="IPR046335">
    <property type="entry name" value="LacI/GalR-like_sensor"/>
</dbReference>
<name>A0AA87PYF1_RHIRH</name>
<evidence type="ECO:0000256" key="1">
    <source>
        <dbReference type="ARBA" id="ARBA00023015"/>
    </source>
</evidence>
<dbReference type="EMBL" id="BAYX01000003">
    <property type="protein sequence ID" value="GAJ92163.1"/>
    <property type="molecule type" value="Genomic_DNA"/>
</dbReference>
<keyword evidence="1" id="KW-0805">Transcription regulation</keyword>
<keyword evidence="2" id="KW-0238">DNA-binding</keyword>
<gene>
    <name evidence="5" type="ORF">RRH01S_03_02320</name>
</gene>
<dbReference type="Gene3D" id="1.10.260.40">
    <property type="entry name" value="lambda repressor-like DNA-binding domains"/>
    <property type="match status" value="1"/>
</dbReference>
<evidence type="ECO:0000313" key="5">
    <source>
        <dbReference type="EMBL" id="GAJ92163.1"/>
    </source>
</evidence>
<dbReference type="SMART" id="SM00354">
    <property type="entry name" value="HTH_LACI"/>
    <property type="match status" value="1"/>
</dbReference>
<protein>
    <submittedName>
        <fullName evidence="5">LacI family transcriptional regulator</fullName>
    </submittedName>
</protein>
<sequence>MSDVSRLAGVSKMTVSRVLADPTLVAEPTRNRVMTAIEQLGYVPDRTASSLSSRRTNFITAILPTLTNANFADTAQGLAGALRAADYQLLIGYTMYSLTEEERIVRAMLARRPDAIVIASAVHTKATNEMLLRAGIPIVEIWDVSEHPVDHAVGFSNYEVGRLAARHLISLGHRRIGAIGSAVTADATDFRGESRLLGFASALREADLSDDFIVRQNAAPSSYDHGAEALSTLLKKAPDVQAVFAVSDISAVGALMECHRRKIAVPDDLSILGFGDFDIAHQCVPALSTIRVDAAMIGRKTGELLLAILEPDGTTGQPMETRLNVGFELVTRETTSAPKT</sequence>
<evidence type="ECO:0000256" key="2">
    <source>
        <dbReference type="ARBA" id="ARBA00023125"/>
    </source>
</evidence>
<dbReference type="PANTHER" id="PTHR30146">
    <property type="entry name" value="LACI-RELATED TRANSCRIPTIONAL REPRESSOR"/>
    <property type="match status" value="1"/>
</dbReference>
<proteinExistence type="predicted"/>
<organism evidence="5 6">
    <name type="scientific">Rhizobium rhizogenes NBRC 13257</name>
    <dbReference type="NCBI Taxonomy" id="1220581"/>
    <lineage>
        <taxon>Bacteria</taxon>
        <taxon>Pseudomonadati</taxon>
        <taxon>Pseudomonadota</taxon>
        <taxon>Alphaproteobacteria</taxon>
        <taxon>Hyphomicrobiales</taxon>
        <taxon>Rhizobiaceae</taxon>
        <taxon>Rhizobium/Agrobacterium group</taxon>
        <taxon>Rhizobium</taxon>
    </lineage>
</organism>
<dbReference type="Proteomes" id="UP000026941">
    <property type="component" value="Unassembled WGS sequence"/>
</dbReference>
<dbReference type="AlphaFoldDB" id="A0AA87PYF1"/>
<dbReference type="Pfam" id="PF13377">
    <property type="entry name" value="Peripla_BP_3"/>
    <property type="match status" value="1"/>
</dbReference>
<evidence type="ECO:0000313" key="6">
    <source>
        <dbReference type="Proteomes" id="UP000026941"/>
    </source>
</evidence>
<dbReference type="InterPro" id="IPR028082">
    <property type="entry name" value="Peripla_BP_I"/>
</dbReference>
<dbReference type="InterPro" id="IPR010982">
    <property type="entry name" value="Lambda_DNA-bd_dom_sf"/>
</dbReference>
<dbReference type="GO" id="GO:0000976">
    <property type="term" value="F:transcription cis-regulatory region binding"/>
    <property type="evidence" value="ECO:0007669"/>
    <property type="project" value="TreeGrafter"/>
</dbReference>
<dbReference type="CDD" id="cd01392">
    <property type="entry name" value="HTH_LacI"/>
    <property type="match status" value="1"/>
</dbReference>
<dbReference type="PANTHER" id="PTHR30146:SF33">
    <property type="entry name" value="TRANSCRIPTIONAL REGULATOR"/>
    <property type="match status" value="1"/>
</dbReference>
<evidence type="ECO:0000256" key="3">
    <source>
        <dbReference type="ARBA" id="ARBA00023163"/>
    </source>
</evidence>
<keyword evidence="3" id="KW-0804">Transcription</keyword>
<dbReference type="Pfam" id="PF00356">
    <property type="entry name" value="LacI"/>
    <property type="match status" value="1"/>
</dbReference>
<comment type="caution">
    <text evidence="5">The sequence shown here is derived from an EMBL/GenBank/DDBJ whole genome shotgun (WGS) entry which is preliminary data.</text>
</comment>
<dbReference type="Gene3D" id="3.40.50.2300">
    <property type="match status" value="2"/>
</dbReference>
<dbReference type="InterPro" id="IPR000843">
    <property type="entry name" value="HTH_LacI"/>
</dbReference>
<dbReference type="CDD" id="cd01575">
    <property type="entry name" value="PBP1_GntR"/>
    <property type="match status" value="1"/>
</dbReference>
<feature type="domain" description="HTH lacI-type" evidence="4">
    <location>
        <begin position="1"/>
        <end position="53"/>
    </location>
</feature>
<dbReference type="RefSeq" id="WP_042471161.1">
    <property type="nucleotide sequence ID" value="NZ_BAYX01000003.1"/>
</dbReference>
<accession>A0AA87PYF1</accession>